<dbReference type="SUPFAM" id="SSF51445">
    <property type="entry name" value="(Trans)glycosidases"/>
    <property type="match status" value="1"/>
</dbReference>
<gene>
    <name evidence="7" type="ORF">CNEO_44906</name>
</gene>
<evidence type="ECO:0000256" key="5">
    <source>
        <dbReference type="PROSITE-ProRule" id="PRU00591"/>
    </source>
</evidence>
<feature type="active site" description="Nucleophile" evidence="6">
    <location>
        <position position="520"/>
    </location>
</feature>
<dbReference type="InterPro" id="IPR005087">
    <property type="entry name" value="CBM11"/>
</dbReference>
<dbReference type="InterPro" id="IPR008979">
    <property type="entry name" value="Galactose-bd-like_sf"/>
</dbReference>
<dbReference type="PROSITE" id="PS51764">
    <property type="entry name" value="GH26"/>
    <property type="match status" value="1"/>
</dbReference>
<dbReference type="GO" id="GO:0008810">
    <property type="term" value="F:cellulase activity"/>
    <property type="evidence" value="ECO:0007669"/>
    <property type="project" value="InterPro"/>
</dbReference>
<comment type="similarity">
    <text evidence="1 6">Belongs to the glycosyl hydrolase 26 family.</text>
</comment>
<organism evidence="7 8">
    <name type="scientific">Clostridium neonatale</name>
    <dbReference type="NCBI Taxonomy" id="137838"/>
    <lineage>
        <taxon>Bacteria</taxon>
        <taxon>Bacillati</taxon>
        <taxon>Bacillota</taxon>
        <taxon>Clostridia</taxon>
        <taxon>Eubacteriales</taxon>
        <taxon>Clostridiaceae</taxon>
        <taxon>Clostridium</taxon>
    </lineage>
</organism>
<dbReference type="PRINTS" id="PR00739">
    <property type="entry name" value="GLHYDRLASE26"/>
</dbReference>
<dbReference type="RefSeq" id="WP_247607727.1">
    <property type="nucleotide sequence ID" value="NZ_CAKJVE010000004.1"/>
</dbReference>
<dbReference type="PANTHER" id="PTHR40079">
    <property type="entry name" value="MANNAN ENDO-1,4-BETA-MANNOSIDASE E-RELATED"/>
    <property type="match status" value="1"/>
</dbReference>
<dbReference type="Proteomes" id="UP000789738">
    <property type="component" value="Unassembled WGS sequence"/>
</dbReference>
<evidence type="ECO:0000256" key="4">
    <source>
        <dbReference type="ARBA" id="ARBA00023295"/>
    </source>
</evidence>
<feature type="repeat" description="Cell wall-binding" evidence="5">
    <location>
        <begin position="891"/>
        <end position="911"/>
    </location>
</feature>
<comment type="caution">
    <text evidence="7">The sequence shown here is derived from an EMBL/GenBank/DDBJ whole genome shotgun (WGS) entry which is preliminary data.</text>
</comment>
<dbReference type="Pfam" id="PF09212">
    <property type="entry name" value="CBM27"/>
    <property type="match status" value="1"/>
</dbReference>
<keyword evidence="2" id="KW-0677">Repeat</keyword>
<dbReference type="SUPFAM" id="SSF69360">
    <property type="entry name" value="Cell wall binding repeat"/>
    <property type="match status" value="1"/>
</dbReference>
<dbReference type="PANTHER" id="PTHR40079:SF4">
    <property type="entry name" value="GH26 DOMAIN-CONTAINING PROTEIN-RELATED"/>
    <property type="match status" value="1"/>
</dbReference>
<evidence type="ECO:0000313" key="8">
    <source>
        <dbReference type="Proteomes" id="UP000789738"/>
    </source>
</evidence>
<proteinExistence type="inferred from homology"/>
<reference evidence="7" key="1">
    <citation type="submission" date="2021-10" db="EMBL/GenBank/DDBJ databases">
        <authorList>
            <person name="Mesa V."/>
        </authorList>
    </citation>
    <scope>NUCLEOTIDE SEQUENCE</scope>
    <source>
        <strain evidence="7">CC3_PB</strain>
    </source>
</reference>
<dbReference type="PROSITE" id="PS51170">
    <property type="entry name" value="CW"/>
    <property type="match status" value="2"/>
</dbReference>
<dbReference type="InterPro" id="IPR000805">
    <property type="entry name" value="Glyco_hydro_26"/>
</dbReference>
<dbReference type="GO" id="GO:0016985">
    <property type="term" value="F:mannan endo-1,4-beta-mannosidase activity"/>
    <property type="evidence" value="ECO:0007669"/>
    <property type="project" value="UniProtKB-EC"/>
</dbReference>
<protein>
    <submittedName>
        <fullName evidence="7">Mannan endo-1,4-beta-mannosidase GmuG</fullName>
        <ecNumber evidence="7">3.2.1.78</ecNumber>
    </submittedName>
</protein>
<evidence type="ECO:0000256" key="6">
    <source>
        <dbReference type="PROSITE-ProRule" id="PRU01100"/>
    </source>
</evidence>
<evidence type="ECO:0000313" key="7">
    <source>
        <dbReference type="EMBL" id="CAG9710686.1"/>
    </source>
</evidence>
<dbReference type="Gene3D" id="2.60.120.260">
    <property type="entry name" value="Galactose-binding domain-like"/>
    <property type="match status" value="1"/>
</dbReference>
<keyword evidence="3 6" id="KW-0378">Hydrolase</keyword>
<dbReference type="InterPro" id="IPR022790">
    <property type="entry name" value="GH26_dom"/>
</dbReference>
<dbReference type="InterPro" id="IPR015295">
    <property type="entry name" value="CBM27"/>
</dbReference>
<dbReference type="EC" id="3.2.1.78" evidence="7"/>
<dbReference type="GO" id="GO:0030245">
    <property type="term" value="P:cellulose catabolic process"/>
    <property type="evidence" value="ECO:0007669"/>
    <property type="project" value="InterPro"/>
</dbReference>
<dbReference type="Pfam" id="PF03425">
    <property type="entry name" value="CBM_11"/>
    <property type="match status" value="1"/>
</dbReference>
<feature type="repeat" description="Cell wall-binding" evidence="5">
    <location>
        <begin position="912"/>
        <end position="932"/>
    </location>
</feature>
<accession>A0AA86JZZ5</accession>
<dbReference type="InterPro" id="IPR018337">
    <property type="entry name" value="Cell_wall/Cho-bd_repeat"/>
</dbReference>
<feature type="active site" description="Proton donor" evidence="6">
    <location>
        <position position="408"/>
    </location>
</feature>
<dbReference type="Pfam" id="PF19127">
    <property type="entry name" value="Choline_bind_3"/>
    <property type="match status" value="1"/>
</dbReference>
<dbReference type="SUPFAM" id="SSF49785">
    <property type="entry name" value="Galactose-binding domain-like"/>
    <property type="match status" value="2"/>
</dbReference>
<sequence>MNRKKILKLLAGLTIVLSSSTIINLKGVLVMADDTHSENVDWKFNNSDDGWKYGGEYDYTGSKEVSYDKLTNALELNLDYRNNALSSWSEFKISKALDSPIKFDGYNILTYDFIYNPQNMTTGSFKSKLFINGAADSYSDINLENSEDAGNGLKKAKVTIKFDSKSVNIDSIIISIIGNNTDYNGKIYIDNIKFNKENRNVYVEKTNEPKSQNSIDVSKLDTKEEVKLVDENAIKEVGSLYSYLIGVGKSDKVLYGHQNDTHHKAILKDSGTNSDTKDVTGSIAAISGIDSLSLTGAELQLSDEEKEKGLDLITKAAELGIDTSKEGGIIAMSCHMPNFAEVAKKGKIDGKYDYSGYTPNVTTGDVVSRIMPGGDLNEAYTGYLDMVAEYAKKLENAGVPVLFRPFHENNGSWFWWGKAFCDSEAYKNLYRYTVEYLRDTKEVHNFLYVYSPNGPFEDEDDYLLRYPGDEFIDVLAFDFYENTTPLSDSKEDPWMTSFKDTIKLVQGIADKKEKLSAVSETGIISDTGAAILTGNPNKNWFQDISDIASESNMPYYMVWANFDTKNFFAPFMANDTEGHEMINEFIDYYNDEKSIFANQTGNYTKVNTKITDSYSYGFITSPASRNRMLKPVKITASVKGYTNDIKFIIKNKNGDIIETIKANLDNNIYSGYIDQNILDKIGKTIGTIDLYSGNIKLNSITALFNIKEPDKDPKVVDDFESYIGEQDLLDAVWATNSGDGCYVKPQLKTENYSNGEYGLEFNYKISTEKISEGWAGITRTVGADWTDCDALRLWCKPDGYGQKLVIQITSNGEDFEVFLPEFAATTEAKVLTIPFSEFKGKNGGTLDLANIEKMGIWCNTIKPRGSTGTWTVESKMYFDNIKAVNTNAETKVGWNQNSDGNWYYLNEDGSMKKGWFKDTNGRWYYLKENGEMAINEVINGYKVNNNGEWVN</sequence>
<dbReference type="Gene3D" id="3.20.20.80">
    <property type="entry name" value="Glycosidases"/>
    <property type="match status" value="1"/>
</dbReference>
<dbReference type="AlphaFoldDB" id="A0AA86JZZ5"/>
<dbReference type="Gene3D" id="2.10.270.10">
    <property type="entry name" value="Cholin Binding"/>
    <property type="match status" value="1"/>
</dbReference>
<name>A0AA86JZZ5_9CLOT</name>
<evidence type="ECO:0000256" key="2">
    <source>
        <dbReference type="ARBA" id="ARBA00022737"/>
    </source>
</evidence>
<evidence type="ECO:0000256" key="1">
    <source>
        <dbReference type="ARBA" id="ARBA00007754"/>
    </source>
</evidence>
<dbReference type="EMBL" id="CAKJVE010000004">
    <property type="protein sequence ID" value="CAG9710686.1"/>
    <property type="molecule type" value="Genomic_DNA"/>
</dbReference>
<dbReference type="GO" id="GO:0006080">
    <property type="term" value="P:substituted mannan metabolic process"/>
    <property type="evidence" value="ECO:0007669"/>
    <property type="project" value="InterPro"/>
</dbReference>
<dbReference type="InterPro" id="IPR017853">
    <property type="entry name" value="GH"/>
</dbReference>
<keyword evidence="4 6" id="KW-0326">Glycosidase</keyword>
<evidence type="ECO:0000256" key="3">
    <source>
        <dbReference type="ARBA" id="ARBA00022801"/>
    </source>
</evidence>
<dbReference type="Pfam" id="PF02156">
    <property type="entry name" value="Glyco_hydro_26"/>
    <property type="match status" value="1"/>
</dbReference>